<reference evidence="1 2" key="1">
    <citation type="submission" date="2016-11" db="EMBL/GenBank/DDBJ databases">
        <authorList>
            <person name="Jaros S."/>
            <person name="Januszkiewicz K."/>
            <person name="Wedrychowicz H."/>
        </authorList>
    </citation>
    <scope>NUCLEOTIDE SEQUENCE [LARGE SCALE GENOMIC DNA]</scope>
    <source>
        <strain evidence="1 2">DSM 17477</strain>
    </source>
</reference>
<organism evidence="1 2">
    <name type="scientific">Dethiosulfatibacter aminovorans DSM 17477</name>
    <dbReference type="NCBI Taxonomy" id="1121476"/>
    <lineage>
        <taxon>Bacteria</taxon>
        <taxon>Bacillati</taxon>
        <taxon>Bacillota</taxon>
        <taxon>Tissierellia</taxon>
        <taxon>Dethiosulfatibacter</taxon>
    </lineage>
</organism>
<dbReference type="STRING" id="1121476.SAMN02745751_03136"/>
<evidence type="ECO:0000313" key="1">
    <source>
        <dbReference type="EMBL" id="SHJ68788.1"/>
    </source>
</evidence>
<dbReference type="OrthoDB" id="1779474at2"/>
<gene>
    <name evidence="1" type="ORF">SAMN02745751_03136</name>
</gene>
<dbReference type="Proteomes" id="UP000184052">
    <property type="component" value="Unassembled WGS sequence"/>
</dbReference>
<name>A0A1M6LC92_9FIRM</name>
<proteinExistence type="predicted"/>
<protein>
    <submittedName>
        <fullName evidence="1">Uncharacterized protein</fullName>
    </submittedName>
</protein>
<dbReference type="EMBL" id="FQZL01000031">
    <property type="protein sequence ID" value="SHJ68788.1"/>
    <property type="molecule type" value="Genomic_DNA"/>
</dbReference>
<dbReference type="RefSeq" id="WP_073050512.1">
    <property type="nucleotide sequence ID" value="NZ_FQZL01000031.1"/>
</dbReference>
<accession>A0A1M6LC92</accession>
<dbReference type="AlphaFoldDB" id="A0A1M6LC92"/>
<evidence type="ECO:0000313" key="2">
    <source>
        <dbReference type="Proteomes" id="UP000184052"/>
    </source>
</evidence>
<keyword evidence="2" id="KW-1185">Reference proteome</keyword>
<sequence>MNKEQYTNSKTIIDFIEWVKPRISGEIEFKHSYTSNKTKLYWSCNSIYNAYENYSWPFTCILPNGKKIKGKSFGQSEVLLENIEFGMKSAIMNKNAKDLLLYSRSMLDWGGVLRSNYNKLEDMGDRIIQFYELASRKLDPESVNTRDSFEGIIMNSGFTKLYSLIIDDFVIYDSRVGAALGLLVRYYLEDRDIGVIPEELNFSYGNSRPTKSDVGPINKRNPSSRRYKFTQLANNGKKHIKNNIYANWLLGEIAKESEFSSEKNPIRALEASLFMIGYQVNTGEKLPE</sequence>